<dbReference type="AlphaFoldDB" id="A0A0R2CMK4"/>
<proteinExistence type="predicted"/>
<dbReference type="Proteomes" id="UP000051638">
    <property type="component" value="Unassembled WGS sequence"/>
</dbReference>
<dbReference type="PATRIC" id="fig|1423796.3.peg.965"/>
<dbReference type="RefSeq" id="WP_057874924.1">
    <property type="nucleotide sequence ID" value="NZ_AYYI01000106.1"/>
</dbReference>
<protein>
    <submittedName>
        <fullName evidence="1">Uncharacterized protein</fullName>
    </submittedName>
</protein>
<comment type="caution">
    <text evidence="1">The sequence shown here is derived from an EMBL/GenBank/DDBJ whole genome shotgun (WGS) entry which is preliminary data.</text>
</comment>
<dbReference type="EMBL" id="AYYI01000106">
    <property type="protein sequence ID" value="KRM92776.1"/>
    <property type="molecule type" value="Genomic_DNA"/>
</dbReference>
<reference evidence="1 2" key="1">
    <citation type="journal article" date="2015" name="Genome Announc.">
        <title>Expanding the biotechnology potential of lactobacilli through comparative genomics of 213 strains and associated genera.</title>
        <authorList>
            <person name="Sun Z."/>
            <person name="Harris H.M."/>
            <person name="McCann A."/>
            <person name="Guo C."/>
            <person name="Argimon S."/>
            <person name="Zhang W."/>
            <person name="Yang X."/>
            <person name="Jeffery I.B."/>
            <person name="Cooney J.C."/>
            <person name="Kagawa T.F."/>
            <person name="Liu W."/>
            <person name="Song Y."/>
            <person name="Salvetti E."/>
            <person name="Wrobel A."/>
            <person name="Rasinkangas P."/>
            <person name="Parkhill J."/>
            <person name="Rea M.C."/>
            <person name="O'Sullivan O."/>
            <person name="Ritari J."/>
            <person name="Douillard F.P."/>
            <person name="Paul Ross R."/>
            <person name="Yang R."/>
            <person name="Briner A.E."/>
            <person name="Felis G.E."/>
            <person name="de Vos W.M."/>
            <person name="Barrangou R."/>
            <person name="Klaenhammer T.R."/>
            <person name="Caufield P.W."/>
            <person name="Cui Y."/>
            <person name="Zhang H."/>
            <person name="O'Toole P.W."/>
        </authorList>
    </citation>
    <scope>NUCLEOTIDE SEQUENCE [LARGE SCALE GENOMIC DNA]</scope>
    <source>
        <strain evidence="1 2">DSM 20253</strain>
    </source>
</reference>
<dbReference type="STRING" id="1423796.FC24_GL000943"/>
<organism evidence="1 2">
    <name type="scientific">Loigolactobacillus rennini DSM 20253</name>
    <dbReference type="NCBI Taxonomy" id="1423796"/>
    <lineage>
        <taxon>Bacteria</taxon>
        <taxon>Bacillati</taxon>
        <taxon>Bacillota</taxon>
        <taxon>Bacilli</taxon>
        <taxon>Lactobacillales</taxon>
        <taxon>Lactobacillaceae</taxon>
        <taxon>Loigolactobacillus</taxon>
    </lineage>
</organism>
<evidence type="ECO:0000313" key="1">
    <source>
        <dbReference type="EMBL" id="KRM92776.1"/>
    </source>
</evidence>
<accession>A0A0R2CMK4</accession>
<name>A0A0R2CMK4_9LACO</name>
<evidence type="ECO:0000313" key="2">
    <source>
        <dbReference type="Proteomes" id="UP000051638"/>
    </source>
</evidence>
<dbReference type="OrthoDB" id="9762833at2"/>
<sequence length="224" mass="25882">MATEPLKITAHLVDGRINSADGLLSFASIIYYAWFKRWYPEKVLGTLKLDDLLIGLPLPKDQHGLYQASVGFYQQYAQTTEYWNSEPDWERGHTYLDKDKGKINPSVGVQRAYHTAETIRVISDPVFYCRGKIKKIPQYLNYVKALGKKGSVGWGRVKSWSVEPIAEDWSLWSPKHGLMRPWPTKYQAELGHDVSDYFVDKTAIKPPSWQHRNQTLCYIPDFIK</sequence>
<gene>
    <name evidence="1" type="ORF">FC24_GL000943</name>
</gene>
<keyword evidence="2" id="KW-1185">Reference proteome</keyword>